<sequence>MSKDVVVVLGVGGMGAAIARRFGGSRTLLLADANDDTLAAVAGALRDEGHEVVTRPVDVAEGESVAALADVAAGLGPVTHVAHTAGLSMAQAAPDAIIRVDLLGVAHFLDEFARVVAPGGAGVVISSTAGHFAPRLPADQERALAITPASELLELPFLSSEVVTEPASAYSLAKLGAMLRVRAAAPSWGRRKARVNSVSPGVISTPMGRLELDGPWGDALRSVTDTAPAGRIGTPDDVADAVSFLLGPQSTFITGTDLLVDGGSVAMSLSESWARHPLR</sequence>
<dbReference type="Proteomes" id="UP000198802">
    <property type="component" value="Unassembled WGS sequence"/>
</dbReference>
<dbReference type="Gene3D" id="3.40.50.720">
    <property type="entry name" value="NAD(P)-binding Rossmann-like Domain"/>
    <property type="match status" value="1"/>
</dbReference>
<dbReference type="PANTHER" id="PTHR42760:SF133">
    <property type="entry name" value="3-OXOACYL-[ACYL-CARRIER-PROTEIN] REDUCTASE"/>
    <property type="match status" value="1"/>
</dbReference>
<keyword evidence="4" id="KW-1185">Reference proteome</keyword>
<name>A0A0S4QMI6_9ACTN</name>
<keyword evidence="2" id="KW-0560">Oxidoreductase</keyword>
<evidence type="ECO:0000256" key="1">
    <source>
        <dbReference type="ARBA" id="ARBA00006484"/>
    </source>
</evidence>
<dbReference type="EMBL" id="FAOZ01000008">
    <property type="protein sequence ID" value="CUU56701.1"/>
    <property type="molecule type" value="Genomic_DNA"/>
</dbReference>
<proteinExistence type="inferred from homology"/>
<dbReference type="RefSeq" id="WP_091277379.1">
    <property type="nucleotide sequence ID" value="NZ_FAOZ01000008.1"/>
</dbReference>
<dbReference type="Pfam" id="PF13561">
    <property type="entry name" value="adh_short_C2"/>
    <property type="match status" value="1"/>
</dbReference>
<dbReference type="InterPro" id="IPR036291">
    <property type="entry name" value="NAD(P)-bd_dom_sf"/>
</dbReference>
<dbReference type="PRINTS" id="PR00081">
    <property type="entry name" value="GDHRDH"/>
</dbReference>
<protein>
    <submittedName>
        <fullName evidence="3">NAD(P)-dependent dehydrogenase, short-chain alcohol dehydrogenase family</fullName>
    </submittedName>
</protein>
<dbReference type="GO" id="GO:0016616">
    <property type="term" value="F:oxidoreductase activity, acting on the CH-OH group of donors, NAD or NADP as acceptor"/>
    <property type="evidence" value="ECO:0007669"/>
    <property type="project" value="TreeGrafter"/>
</dbReference>
<evidence type="ECO:0000313" key="3">
    <source>
        <dbReference type="EMBL" id="CUU56701.1"/>
    </source>
</evidence>
<reference evidence="4" key="1">
    <citation type="submission" date="2015-11" db="EMBL/GenBank/DDBJ databases">
        <authorList>
            <person name="Varghese N."/>
        </authorList>
    </citation>
    <scope>NUCLEOTIDE SEQUENCE [LARGE SCALE GENOMIC DNA]</scope>
    <source>
        <strain evidence="4">DSM 45899</strain>
    </source>
</reference>
<comment type="similarity">
    <text evidence="1">Belongs to the short-chain dehydrogenases/reductases (SDR) family.</text>
</comment>
<evidence type="ECO:0000313" key="4">
    <source>
        <dbReference type="Proteomes" id="UP000198802"/>
    </source>
</evidence>
<dbReference type="PANTHER" id="PTHR42760">
    <property type="entry name" value="SHORT-CHAIN DEHYDROGENASES/REDUCTASES FAMILY MEMBER"/>
    <property type="match status" value="1"/>
</dbReference>
<evidence type="ECO:0000256" key="2">
    <source>
        <dbReference type="ARBA" id="ARBA00023002"/>
    </source>
</evidence>
<dbReference type="AlphaFoldDB" id="A0A0S4QMI6"/>
<organism evidence="3 4">
    <name type="scientific">Parafrankia irregularis</name>
    <dbReference type="NCBI Taxonomy" id="795642"/>
    <lineage>
        <taxon>Bacteria</taxon>
        <taxon>Bacillati</taxon>
        <taxon>Actinomycetota</taxon>
        <taxon>Actinomycetes</taxon>
        <taxon>Frankiales</taxon>
        <taxon>Frankiaceae</taxon>
        <taxon>Parafrankia</taxon>
    </lineage>
</organism>
<dbReference type="InterPro" id="IPR002347">
    <property type="entry name" value="SDR_fam"/>
</dbReference>
<gene>
    <name evidence="3" type="ORF">Ga0074812_108229</name>
</gene>
<accession>A0A0S4QMI6</accession>
<dbReference type="SUPFAM" id="SSF51735">
    <property type="entry name" value="NAD(P)-binding Rossmann-fold domains"/>
    <property type="match status" value="1"/>
</dbReference>
<dbReference type="Pfam" id="PF00106">
    <property type="entry name" value="adh_short"/>
    <property type="match status" value="1"/>
</dbReference>
<dbReference type="NCBIfam" id="NF005395">
    <property type="entry name" value="PRK06940.1"/>
    <property type="match status" value="1"/>
</dbReference>